<feature type="transmembrane region" description="Helical" evidence="1">
    <location>
        <begin position="223"/>
        <end position="242"/>
    </location>
</feature>
<name>A0A4Q0NYX3_9FLAO</name>
<feature type="transmembrane region" description="Helical" evidence="1">
    <location>
        <begin position="200"/>
        <end position="216"/>
    </location>
</feature>
<feature type="transmembrane region" description="Helical" evidence="1">
    <location>
        <begin position="540"/>
        <end position="569"/>
    </location>
</feature>
<feature type="transmembrane region" description="Helical" evidence="1">
    <location>
        <begin position="133"/>
        <end position="150"/>
    </location>
</feature>
<evidence type="ECO:0000313" key="2">
    <source>
        <dbReference type="EMBL" id="RXG17051.1"/>
    </source>
</evidence>
<feature type="transmembrane region" description="Helical" evidence="1">
    <location>
        <begin position="106"/>
        <end position="127"/>
    </location>
</feature>
<keyword evidence="3" id="KW-1185">Reference proteome</keyword>
<comment type="caution">
    <text evidence="2">The sequence shown here is derived from an EMBL/GenBank/DDBJ whole genome shotgun (WGS) entry which is preliminary data.</text>
</comment>
<feature type="transmembrane region" description="Helical" evidence="1">
    <location>
        <begin position="64"/>
        <end position="94"/>
    </location>
</feature>
<organism evidence="2 3">
    <name type="scientific">Leeuwenhoekiella aestuarii</name>
    <dbReference type="NCBI Taxonomy" id="2249426"/>
    <lineage>
        <taxon>Bacteria</taxon>
        <taxon>Pseudomonadati</taxon>
        <taxon>Bacteroidota</taxon>
        <taxon>Flavobacteriia</taxon>
        <taxon>Flavobacteriales</taxon>
        <taxon>Flavobacteriaceae</taxon>
        <taxon>Leeuwenhoekiella</taxon>
    </lineage>
</organism>
<protein>
    <recommendedName>
        <fullName evidence="4">Membrane protein 6-pyruvoyl-tetrahydropterin synthase-related domain-containing protein</fullName>
    </recommendedName>
</protein>
<feature type="transmembrane region" description="Helical" evidence="1">
    <location>
        <begin position="602"/>
        <end position="626"/>
    </location>
</feature>
<dbReference type="EMBL" id="QOVI01000002">
    <property type="protein sequence ID" value="RXG17051.1"/>
    <property type="molecule type" value="Genomic_DNA"/>
</dbReference>
<evidence type="ECO:0008006" key="4">
    <source>
        <dbReference type="Google" id="ProtNLM"/>
    </source>
</evidence>
<feature type="transmembrane region" description="Helical" evidence="1">
    <location>
        <begin position="335"/>
        <end position="354"/>
    </location>
</feature>
<dbReference type="Proteomes" id="UP000289821">
    <property type="component" value="Unassembled WGS sequence"/>
</dbReference>
<accession>A0A4Q0NYX3</accession>
<feature type="transmembrane region" description="Helical" evidence="1">
    <location>
        <begin position="162"/>
        <end position="188"/>
    </location>
</feature>
<keyword evidence="1" id="KW-1133">Transmembrane helix</keyword>
<dbReference type="AlphaFoldDB" id="A0A4Q0NYX3"/>
<keyword evidence="1" id="KW-0812">Transmembrane</keyword>
<keyword evidence="1" id="KW-0472">Membrane</keyword>
<proteinExistence type="predicted"/>
<feature type="transmembrane region" description="Helical" evidence="1">
    <location>
        <begin position="374"/>
        <end position="396"/>
    </location>
</feature>
<sequence length="1025" mass="116731">MIIALLIGVVFHGFGIFFTLEGTYDALIHLFFADHYATHWFEPWNYSWYTGFTVMGYPPLVHQAIAVLSLIGGLKFGMFSVAIIGVILFITGVYRFALLITANPNSAGYAAILAVFSSSFVETLHIFGQLPSIIGVSILMHCLPEIYLWLITGRKKYFLTSLSLLAVTVCSHHVTPIFGMVFFIFPLIGMAVMDQARSQVASLKAITFKVFLTAFFKLLKRMIAFGFTALFLIITCILPYWVNTKNNPITQVPIPHGSRDNFLEITSSGLVFFLIPWGILLLLMPYFFYRYYSKRYLFFGLSLTMLTILGTGGTTPIPKMILGDNAFNILTLDRFTLWGSIMVLPLFGEFAYRFAEGDYKTFLSTKLGGLYHRILAGFLAAVFLGTTVFTITLSNFRPSQPTPIKMLPIVNFLNQDMHYKWRFLPLGFGDQIAWLSAQTDAMTVDGNYHSARRLPELTTRAIERLENSKFRGVEGIGSLQQFLTVPKKYNLKYVFSNDKFYDPILYFAGWQRLGLLENGIMVWEKLGVPPMPELMPKDDIPLFLILMWGIIPLLTVLVAFVINIQSIWLRALRSKKPKKPPYMQWKIDFSASAKTSQKRSQFLFNIAHFYGFIVLCCFAMGIYTFYLKNADQISPKNVVEAYFDALDFKELERAYSYFDPQSDKTLDQFMLEFAVTDGLLNSYAKLDAIRVTITKETDSNALATAKASWITPLELINTTEDLELVKRSGKWYVKPKKPELDLPPDQLITVTETDFYNHGRRRITSEQTYHEDILKQPVLEVLSACLIKVNNDYVIVGEIQNVDNVPADVSVKGTLYDKEDHELATYNAKYEMKHKLMPKEITSFKIEFEGTAWINPDEHIPLTFDPDQFTPIELDGKPVNFDLHVSGNVANTDLYKRVAINSIEVKDDQLTTTLFNPGTQQATIPQLLLSYYDEKHQLQWVSHHFLQEGVRQQRKQQVSIALNKEETQLISDSMQAIFVNGLPNTEIARKVVPQRDVSQEDVVQIQLSDGGFLKVEINSYLGNPR</sequence>
<evidence type="ECO:0000256" key="1">
    <source>
        <dbReference type="SAM" id="Phobius"/>
    </source>
</evidence>
<gene>
    <name evidence="2" type="ORF">DSM04_102634</name>
</gene>
<reference evidence="2 3" key="1">
    <citation type="submission" date="2018-07" db="EMBL/GenBank/DDBJ databases">
        <title>Leeuwenhoekiella genomics.</title>
        <authorList>
            <person name="Tahon G."/>
            <person name="Willems A."/>
        </authorList>
    </citation>
    <scope>NUCLEOTIDE SEQUENCE [LARGE SCALE GENOMIC DNA]</scope>
    <source>
        <strain evidence="2 3">R-50232</strain>
    </source>
</reference>
<feature type="transmembrane region" description="Helical" evidence="1">
    <location>
        <begin position="262"/>
        <end position="289"/>
    </location>
</feature>
<evidence type="ECO:0000313" key="3">
    <source>
        <dbReference type="Proteomes" id="UP000289821"/>
    </source>
</evidence>
<feature type="transmembrane region" description="Helical" evidence="1">
    <location>
        <begin position="296"/>
        <end position="315"/>
    </location>
</feature>